<keyword evidence="9 11" id="KW-0472">Membrane</keyword>
<keyword evidence="5 11" id="KW-0812">Transmembrane</keyword>
<feature type="transmembrane region" description="Helical" evidence="11">
    <location>
        <begin position="6"/>
        <end position="22"/>
    </location>
</feature>
<dbReference type="PANTHER" id="PTHR33909">
    <property type="entry name" value="SEC TRANSLOCON ACCESSORY COMPLEX SUBUNIT YAJC"/>
    <property type="match status" value="1"/>
</dbReference>
<dbReference type="Pfam" id="PF02699">
    <property type="entry name" value="YajC"/>
    <property type="match status" value="1"/>
</dbReference>
<protein>
    <recommendedName>
        <fullName evidence="14">Preprotein translocase subunit YajC</fullName>
    </recommendedName>
</protein>
<gene>
    <name evidence="12" type="ORF">GCM10025780_09420</name>
</gene>
<dbReference type="PANTHER" id="PTHR33909:SF1">
    <property type="entry name" value="SEC TRANSLOCON ACCESSORY COMPLEX SUBUNIT YAJC"/>
    <property type="match status" value="1"/>
</dbReference>
<evidence type="ECO:0000256" key="3">
    <source>
        <dbReference type="ARBA" id="ARBA00022448"/>
    </source>
</evidence>
<comment type="subcellular location">
    <subcellularLocation>
        <location evidence="1">Cell membrane</location>
        <topology evidence="1">Single-pass membrane protein</topology>
    </subcellularLocation>
</comment>
<proteinExistence type="inferred from homology"/>
<keyword evidence="13" id="KW-1185">Reference proteome</keyword>
<evidence type="ECO:0000313" key="12">
    <source>
        <dbReference type="EMBL" id="GAA4668664.1"/>
    </source>
</evidence>
<evidence type="ECO:0008006" key="14">
    <source>
        <dbReference type="Google" id="ProtNLM"/>
    </source>
</evidence>
<organism evidence="12 13">
    <name type="scientific">Frondihabitans cladoniiphilus</name>
    <dbReference type="NCBI Taxonomy" id="715785"/>
    <lineage>
        <taxon>Bacteria</taxon>
        <taxon>Bacillati</taxon>
        <taxon>Actinomycetota</taxon>
        <taxon>Actinomycetes</taxon>
        <taxon>Micrococcales</taxon>
        <taxon>Microbacteriaceae</taxon>
        <taxon>Frondihabitans</taxon>
    </lineage>
</organism>
<evidence type="ECO:0000256" key="2">
    <source>
        <dbReference type="ARBA" id="ARBA00006742"/>
    </source>
</evidence>
<evidence type="ECO:0000256" key="7">
    <source>
        <dbReference type="ARBA" id="ARBA00022989"/>
    </source>
</evidence>
<name>A0ABP8VPN2_9MICO</name>
<accession>A0ABP8VPN2</accession>
<dbReference type="RefSeq" id="WP_345373746.1">
    <property type="nucleotide sequence ID" value="NZ_BAABLM010000001.1"/>
</dbReference>
<dbReference type="InterPro" id="IPR003849">
    <property type="entry name" value="Preprotein_translocase_YajC"/>
</dbReference>
<keyword evidence="4" id="KW-1003">Cell membrane</keyword>
<feature type="compositionally biased region" description="Low complexity" evidence="10">
    <location>
        <begin position="95"/>
        <end position="105"/>
    </location>
</feature>
<evidence type="ECO:0000256" key="9">
    <source>
        <dbReference type="ARBA" id="ARBA00023136"/>
    </source>
</evidence>
<evidence type="ECO:0000256" key="1">
    <source>
        <dbReference type="ARBA" id="ARBA00004162"/>
    </source>
</evidence>
<evidence type="ECO:0000256" key="11">
    <source>
        <dbReference type="SAM" id="Phobius"/>
    </source>
</evidence>
<feature type="region of interest" description="Disordered" evidence="10">
    <location>
        <begin position="95"/>
        <end position="142"/>
    </location>
</feature>
<evidence type="ECO:0000256" key="4">
    <source>
        <dbReference type="ARBA" id="ARBA00022475"/>
    </source>
</evidence>
<feature type="compositionally biased region" description="Basic and acidic residues" evidence="10">
    <location>
        <begin position="124"/>
        <end position="142"/>
    </location>
</feature>
<keyword evidence="8" id="KW-0811">Translocation</keyword>
<evidence type="ECO:0000256" key="5">
    <source>
        <dbReference type="ARBA" id="ARBA00022692"/>
    </source>
</evidence>
<evidence type="ECO:0000256" key="6">
    <source>
        <dbReference type="ARBA" id="ARBA00022927"/>
    </source>
</evidence>
<comment type="similarity">
    <text evidence="2">Belongs to the YajC family.</text>
</comment>
<comment type="caution">
    <text evidence="12">The sequence shown here is derived from an EMBL/GenBank/DDBJ whole genome shotgun (WGS) entry which is preliminary data.</text>
</comment>
<reference evidence="13" key="1">
    <citation type="journal article" date="2019" name="Int. J. Syst. Evol. Microbiol.">
        <title>The Global Catalogue of Microorganisms (GCM) 10K type strain sequencing project: providing services to taxonomists for standard genome sequencing and annotation.</title>
        <authorList>
            <consortium name="The Broad Institute Genomics Platform"/>
            <consortium name="The Broad Institute Genome Sequencing Center for Infectious Disease"/>
            <person name="Wu L."/>
            <person name="Ma J."/>
        </authorList>
    </citation>
    <scope>NUCLEOTIDE SEQUENCE [LARGE SCALE GENOMIC DNA]</scope>
    <source>
        <strain evidence="13">JCM 18956</strain>
    </source>
</reference>
<evidence type="ECO:0000256" key="8">
    <source>
        <dbReference type="ARBA" id="ARBA00023010"/>
    </source>
</evidence>
<keyword evidence="7 11" id="KW-1133">Transmembrane helix</keyword>
<dbReference type="EMBL" id="BAABLM010000001">
    <property type="protein sequence ID" value="GAA4668664.1"/>
    <property type="molecule type" value="Genomic_DNA"/>
</dbReference>
<keyword evidence="6" id="KW-0653">Protein transport</keyword>
<dbReference type="Proteomes" id="UP001501295">
    <property type="component" value="Unassembled WGS sequence"/>
</dbReference>
<evidence type="ECO:0000313" key="13">
    <source>
        <dbReference type="Proteomes" id="UP001501295"/>
    </source>
</evidence>
<dbReference type="SMART" id="SM01323">
    <property type="entry name" value="YajC"/>
    <property type="match status" value="1"/>
</dbReference>
<evidence type="ECO:0000256" key="10">
    <source>
        <dbReference type="SAM" id="MobiDB-lite"/>
    </source>
</evidence>
<sequence length="142" mass="15489">MDFPTIIMLVLLVVLIFFIFRNRRKRQADQANLQTKMVPGVDLMLTFGIYGKLVSINEEENVAEVEIAPGTVIKVHRQTLGRVVEPVVAESADGVVASSASEGGSTPTYSLNEDHAIPSAAPEFGERVDLTKRTTTDTDKDA</sequence>
<keyword evidence="3" id="KW-0813">Transport</keyword>